<evidence type="ECO:0000313" key="1">
    <source>
        <dbReference type="EMBL" id="ACT93463.1"/>
    </source>
</evidence>
<dbReference type="Gene3D" id="2.60.40.1120">
    <property type="entry name" value="Carboxypeptidase-like, regulatory domain"/>
    <property type="match status" value="1"/>
</dbReference>
<dbReference type="KEGG" id="dfe:Dfer_2241"/>
<dbReference type="Pfam" id="PF13715">
    <property type="entry name" value="CarbopepD_reg_2"/>
    <property type="match status" value="1"/>
</dbReference>
<dbReference type="InterPro" id="IPR013784">
    <property type="entry name" value="Carb-bd-like_fold"/>
</dbReference>
<accession>C6VYV8</accession>
<dbReference type="SUPFAM" id="SSF88946">
    <property type="entry name" value="Sigma2 domain of RNA polymerase sigma factors"/>
    <property type="match status" value="1"/>
</dbReference>
<dbReference type="EMBL" id="CP001619">
    <property type="protein sequence ID" value="ACT93463.1"/>
    <property type="molecule type" value="Genomic_DNA"/>
</dbReference>
<dbReference type="Proteomes" id="UP000002011">
    <property type="component" value="Chromosome"/>
</dbReference>
<dbReference type="STRING" id="471854.Dfer_2241"/>
<dbReference type="GO" id="GO:0006352">
    <property type="term" value="P:DNA-templated transcription initiation"/>
    <property type="evidence" value="ECO:0007669"/>
    <property type="project" value="InterPro"/>
</dbReference>
<proteinExistence type="predicted"/>
<dbReference type="GO" id="GO:0003700">
    <property type="term" value="F:DNA-binding transcription factor activity"/>
    <property type="evidence" value="ECO:0007669"/>
    <property type="project" value="InterPro"/>
</dbReference>
<keyword evidence="2" id="KW-1185">Reference proteome</keyword>
<organism evidence="1 2">
    <name type="scientific">Dyadobacter fermentans (strain ATCC 700827 / DSM 18053 / CIP 107007 / KCTC 52180 / NS114)</name>
    <dbReference type="NCBI Taxonomy" id="471854"/>
    <lineage>
        <taxon>Bacteria</taxon>
        <taxon>Pseudomonadati</taxon>
        <taxon>Bacteroidota</taxon>
        <taxon>Cytophagia</taxon>
        <taxon>Cytophagales</taxon>
        <taxon>Spirosomataceae</taxon>
        <taxon>Dyadobacter</taxon>
    </lineage>
</organism>
<dbReference type="Gene3D" id="1.10.1740.10">
    <property type="match status" value="1"/>
</dbReference>
<dbReference type="HOGENOM" id="CLU_1608256_0_0_10"/>
<dbReference type="AlphaFoldDB" id="C6VYV8"/>
<dbReference type="eggNOG" id="COG1595">
    <property type="taxonomic scope" value="Bacteria"/>
</dbReference>
<protein>
    <submittedName>
        <fullName evidence="1">RNA polymerase, sigma-24 subunit, ECF subfamily</fullName>
    </submittedName>
</protein>
<evidence type="ECO:0000313" key="2">
    <source>
        <dbReference type="Proteomes" id="UP000002011"/>
    </source>
</evidence>
<dbReference type="GO" id="GO:0030246">
    <property type="term" value="F:carbohydrate binding"/>
    <property type="evidence" value="ECO:0007669"/>
    <property type="project" value="InterPro"/>
</dbReference>
<gene>
    <name evidence="1" type="ordered locus">Dfer_2241</name>
</gene>
<sequence>MPFPDPIRHHLDKQSFERIYNQNWAKLYSIALCRLEDEDLAKELVQTIFVSLWERRESLVIAGSVSHYLTRAAIYGTVRSAEGELLPGATISVKENAAGTFSDQNGKFRIEKLRAGKLSVSVSFIGYQSQNQNITVKDGDEQRVDFKLSANATDLEDRNTSCDTA</sequence>
<name>C6VYV8_DYAFD</name>
<reference evidence="1 2" key="1">
    <citation type="journal article" date="2009" name="Stand. Genomic Sci.">
        <title>Complete genome sequence of Dyadobacter fermentans type strain (NS114).</title>
        <authorList>
            <person name="Lang E."/>
            <person name="Lapidus A."/>
            <person name="Chertkov O."/>
            <person name="Brettin T."/>
            <person name="Detter J.C."/>
            <person name="Han C."/>
            <person name="Copeland A."/>
            <person name="Glavina Del Rio T."/>
            <person name="Nolan M."/>
            <person name="Chen F."/>
            <person name="Lucas S."/>
            <person name="Tice H."/>
            <person name="Cheng J.F."/>
            <person name="Land M."/>
            <person name="Hauser L."/>
            <person name="Chang Y.J."/>
            <person name="Jeffries C.D."/>
            <person name="Kopitz M."/>
            <person name="Bruce D."/>
            <person name="Goodwin L."/>
            <person name="Pitluck S."/>
            <person name="Ovchinnikova G."/>
            <person name="Pati A."/>
            <person name="Ivanova N."/>
            <person name="Mavrommatis K."/>
            <person name="Chen A."/>
            <person name="Palaniappan K."/>
            <person name="Chain P."/>
            <person name="Bristow J."/>
            <person name="Eisen J.A."/>
            <person name="Markowitz V."/>
            <person name="Hugenholtz P."/>
            <person name="Goker M."/>
            <person name="Rohde M."/>
            <person name="Kyrpides N.C."/>
            <person name="Klenk H.P."/>
        </authorList>
    </citation>
    <scope>NUCLEOTIDE SEQUENCE [LARGE SCALE GENOMIC DNA]</scope>
    <source>
        <strain evidence="2">ATCC 700827 / DSM 18053 / CIP 107007 / KCTC 52180 / NS114</strain>
    </source>
</reference>
<dbReference type="SUPFAM" id="SSF49452">
    <property type="entry name" value="Starch-binding domain-like"/>
    <property type="match status" value="1"/>
</dbReference>
<dbReference type="RefSeq" id="WP_015811715.1">
    <property type="nucleotide sequence ID" value="NC_013037.1"/>
</dbReference>
<dbReference type="InterPro" id="IPR013325">
    <property type="entry name" value="RNA_pol_sigma_r2"/>
</dbReference>